<evidence type="ECO:0000313" key="1">
    <source>
        <dbReference type="EMBL" id="CAD8191847.1"/>
    </source>
</evidence>
<protein>
    <submittedName>
        <fullName evidence="1">Uncharacterized protein</fullName>
    </submittedName>
</protein>
<accession>A0A8S1WSW5</accession>
<gene>
    <name evidence="1" type="ORF">PPENT_87.1.T1000039</name>
</gene>
<dbReference type="Proteomes" id="UP000689195">
    <property type="component" value="Unassembled WGS sequence"/>
</dbReference>
<name>A0A8S1WSW5_9CILI</name>
<evidence type="ECO:0000313" key="2">
    <source>
        <dbReference type="Proteomes" id="UP000689195"/>
    </source>
</evidence>
<organism evidence="1 2">
    <name type="scientific">Paramecium pentaurelia</name>
    <dbReference type="NCBI Taxonomy" id="43138"/>
    <lineage>
        <taxon>Eukaryota</taxon>
        <taxon>Sar</taxon>
        <taxon>Alveolata</taxon>
        <taxon>Ciliophora</taxon>
        <taxon>Intramacronucleata</taxon>
        <taxon>Oligohymenophorea</taxon>
        <taxon>Peniculida</taxon>
        <taxon>Parameciidae</taxon>
        <taxon>Paramecium</taxon>
    </lineage>
</organism>
<proteinExistence type="predicted"/>
<dbReference type="AlphaFoldDB" id="A0A8S1WSW5"/>
<sequence>MISSYLEDQDILQFIQINSKIRHLSKECNQLNVRVLQIRLNKQKTILDNFIKDPSFITSKHHNNCYFYQFNQKILEQKYFIKLQDLLRSKKEQLQSQIQLQNNKPLQKKQLSLKVEVKSNLVSNNDMENLISNIYTLINEEPKQSQFKLNIKINDITKNLCPIVQYNRVKQFANKIKAKKQFEVIHI</sequence>
<reference evidence="1" key="1">
    <citation type="submission" date="2021-01" db="EMBL/GenBank/DDBJ databases">
        <authorList>
            <consortium name="Genoscope - CEA"/>
            <person name="William W."/>
        </authorList>
    </citation>
    <scope>NUCLEOTIDE SEQUENCE</scope>
</reference>
<dbReference type="OrthoDB" id="309775at2759"/>
<keyword evidence="2" id="KW-1185">Reference proteome</keyword>
<dbReference type="EMBL" id="CAJJDO010000100">
    <property type="protein sequence ID" value="CAD8191847.1"/>
    <property type="molecule type" value="Genomic_DNA"/>
</dbReference>
<comment type="caution">
    <text evidence="1">The sequence shown here is derived from an EMBL/GenBank/DDBJ whole genome shotgun (WGS) entry which is preliminary data.</text>
</comment>